<comment type="similarity">
    <text evidence="1">Belongs to the UPF0612 family.</text>
</comment>
<dbReference type="AlphaFoldDB" id="A0A8H5GH38"/>
<evidence type="ECO:0000256" key="1">
    <source>
        <dbReference type="ARBA" id="ARBA00005788"/>
    </source>
</evidence>
<proteinExistence type="inferred from homology"/>
<dbReference type="EMBL" id="JAACJM010000030">
    <property type="protein sequence ID" value="KAF5364888.1"/>
    <property type="molecule type" value="Genomic_DNA"/>
</dbReference>
<keyword evidence="5" id="KW-1185">Reference proteome</keyword>
<feature type="domain" description="Mug135-like C-terminal" evidence="3">
    <location>
        <begin position="142"/>
        <end position="218"/>
    </location>
</feature>
<evidence type="ECO:0000313" key="5">
    <source>
        <dbReference type="Proteomes" id="UP000559256"/>
    </source>
</evidence>
<organism evidence="4 5">
    <name type="scientific">Tetrapyrgos nigripes</name>
    <dbReference type="NCBI Taxonomy" id="182062"/>
    <lineage>
        <taxon>Eukaryota</taxon>
        <taxon>Fungi</taxon>
        <taxon>Dikarya</taxon>
        <taxon>Basidiomycota</taxon>
        <taxon>Agaricomycotina</taxon>
        <taxon>Agaricomycetes</taxon>
        <taxon>Agaricomycetidae</taxon>
        <taxon>Agaricales</taxon>
        <taxon>Marasmiineae</taxon>
        <taxon>Marasmiaceae</taxon>
        <taxon>Tetrapyrgos</taxon>
    </lineage>
</organism>
<feature type="region of interest" description="Disordered" evidence="2">
    <location>
        <begin position="1"/>
        <end position="23"/>
    </location>
</feature>
<dbReference type="Proteomes" id="UP000559256">
    <property type="component" value="Unassembled WGS sequence"/>
</dbReference>
<evidence type="ECO:0000259" key="3">
    <source>
        <dbReference type="Pfam" id="PF08593"/>
    </source>
</evidence>
<evidence type="ECO:0000256" key="2">
    <source>
        <dbReference type="SAM" id="MobiDB-lite"/>
    </source>
</evidence>
<name>A0A8H5GH38_9AGAR</name>
<dbReference type="OrthoDB" id="3230244at2759"/>
<evidence type="ECO:0000313" key="4">
    <source>
        <dbReference type="EMBL" id="KAF5364888.1"/>
    </source>
</evidence>
<sequence>MPIQPPPNQADIPLPAASSDRPTPFDVTAAKDYGVKIYATYIVGGNHAPSFQDVSNSEAYLQTLIAKSAGGDVAPPWFAAAITTALEPINERLGRIDTRLDRIDARLDRIDASVSELQVDTAKVSFTAYDNPQFPDVVPQNYNATCGNGLQCSFRPIKFPDGTVPAAHNLPALENVLHIQNLTNDQTRVYFERYGLQDFAGITYDRKRQMVATHIGCREPVAL</sequence>
<protein>
    <recommendedName>
        <fullName evidence="3">Mug135-like C-terminal domain-containing protein</fullName>
    </recommendedName>
</protein>
<gene>
    <name evidence="4" type="ORF">D9758_008105</name>
</gene>
<comment type="caution">
    <text evidence="4">The sequence shown here is derived from an EMBL/GenBank/DDBJ whole genome shotgun (WGS) entry which is preliminary data.</text>
</comment>
<dbReference type="Pfam" id="PF08593">
    <property type="entry name" value="Mug135_C"/>
    <property type="match status" value="1"/>
</dbReference>
<dbReference type="InterPro" id="IPR013902">
    <property type="entry name" value="Mug135-like_C"/>
</dbReference>
<accession>A0A8H5GH38</accession>
<reference evidence="4 5" key="1">
    <citation type="journal article" date="2020" name="ISME J.">
        <title>Uncovering the hidden diversity of litter-decomposition mechanisms in mushroom-forming fungi.</title>
        <authorList>
            <person name="Floudas D."/>
            <person name="Bentzer J."/>
            <person name="Ahren D."/>
            <person name="Johansson T."/>
            <person name="Persson P."/>
            <person name="Tunlid A."/>
        </authorList>
    </citation>
    <scope>NUCLEOTIDE SEQUENCE [LARGE SCALE GENOMIC DNA]</scope>
    <source>
        <strain evidence="4 5">CBS 291.85</strain>
    </source>
</reference>